<protein>
    <submittedName>
        <fullName evidence="4">Putative Glucokinase</fullName>
        <ecNumber evidence="4">2.7.1.2</ecNumber>
    </submittedName>
</protein>
<keyword evidence="2 4" id="KW-0418">Kinase</keyword>
<accession>A0A0D6JB92</accession>
<dbReference type="Gene3D" id="3.40.367.20">
    <property type="match status" value="1"/>
</dbReference>
<dbReference type="PANTHER" id="PTHR47690:SF1">
    <property type="entry name" value="GLUCOKINASE"/>
    <property type="match status" value="1"/>
</dbReference>
<dbReference type="KEGG" id="fil:BN1229_v1_0386"/>
<comment type="similarity">
    <text evidence="3">Belongs to the bacterial glucokinase family.</text>
</comment>
<dbReference type="GO" id="GO:0006096">
    <property type="term" value="P:glycolytic process"/>
    <property type="evidence" value="ECO:0007669"/>
    <property type="project" value="InterPro"/>
</dbReference>
<dbReference type="InterPro" id="IPR003836">
    <property type="entry name" value="Glucokinase"/>
</dbReference>
<dbReference type="AlphaFoldDB" id="A0A0D6JB92"/>
<evidence type="ECO:0000256" key="3">
    <source>
        <dbReference type="RuleBase" id="RU004046"/>
    </source>
</evidence>
<gene>
    <name evidence="4" type="ORF">YBN1229_v1_0391</name>
</gene>
<evidence type="ECO:0000256" key="2">
    <source>
        <dbReference type="ARBA" id="ARBA00022777"/>
    </source>
</evidence>
<reference evidence="5" key="1">
    <citation type="submission" date="2015-02" db="EMBL/GenBank/DDBJ databases">
        <authorList>
            <person name="Chooi Y.-H."/>
        </authorList>
    </citation>
    <scope>NUCLEOTIDE SEQUENCE [LARGE SCALE GENOMIC DNA]</scope>
    <source>
        <strain evidence="5">strain Y</strain>
    </source>
</reference>
<dbReference type="GO" id="GO:0004340">
    <property type="term" value="F:glucokinase activity"/>
    <property type="evidence" value="ECO:0007669"/>
    <property type="project" value="UniProtKB-EC"/>
</dbReference>
<dbReference type="GO" id="GO:0005829">
    <property type="term" value="C:cytosol"/>
    <property type="evidence" value="ECO:0007669"/>
    <property type="project" value="TreeGrafter"/>
</dbReference>
<dbReference type="GO" id="GO:0005524">
    <property type="term" value="F:ATP binding"/>
    <property type="evidence" value="ECO:0007669"/>
    <property type="project" value="InterPro"/>
</dbReference>
<dbReference type="Proteomes" id="UP000033187">
    <property type="component" value="Chromosome 1"/>
</dbReference>
<keyword evidence="5" id="KW-1185">Reference proteome</keyword>
<organism evidence="4 5">
    <name type="scientific">Candidatus Filomicrobium marinum</name>
    <dbReference type="NCBI Taxonomy" id="1608628"/>
    <lineage>
        <taxon>Bacteria</taxon>
        <taxon>Pseudomonadati</taxon>
        <taxon>Pseudomonadota</taxon>
        <taxon>Alphaproteobacteria</taxon>
        <taxon>Hyphomicrobiales</taxon>
        <taxon>Hyphomicrobiaceae</taxon>
        <taxon>Filomicrobium</taxon>
    </lineage>
</organism>
<proteinExistence type="inferred from homology"/>
<dbReference type="EMBL" id="LN829119">
    <property type="protein sequence ID" value="CPR15512.1"/>
    <property type="molecule type" value="Genomic_DNA"/>
</dbReference>
<dbReference type="SUPFAM" id="SSF53067">
    <property type="entry name" value="Actin-like ATPase domain"/>
    <property type="match status" value="1"/>
</dbReference>
<dbReference type="CDD" id="cd24008">
    <property type="entry name" value="ASKHA_NBD_GLK"/>
    <property type="match status" value="1"/>
</dbReference>
<evidence type="ECO:0000256" key="1">
    <source>
        <dbReference type="ARBA" id="ARBA00022679"/>
    </source>
</evidence>
<dbReference type="OrthoDB" id="9800595at2"/>
<dbReference type="GO" id="GO:0005536">
    <property type="term" value="F:D-glucose binding"/>
    <property type="evidence" value="ECO:0007669"/>
    <property type="project" value="InterPro"/>
</dbReference>
<name>A0A0D6JB92_9HYPH</name>
<dbReference type="RefSeq" id="WP_046476032.1">
    <property type="nucleotide sequence ID" value="NZ_LN829118.1"/>
</dbReference>
<dbReference type="PANTHER" id="PTHR47690">
    <property type="entry name" value="GLUCOKINASE"/>
    <property type="match status" value="1"/>
</dbReference>
<evidence type="ECO:0000313" key="4">
    <source>
        <dbReference type="EMBL" id="CPR15512.1"/>
    </source>
</evidence>
<dbReference type="InterPro" id="IPR050201">
    <property type="entry name" value="Bacterial_glucokinase"/>
</dbReference>
<sequence>MKRWKLIADVGGTNARFARSAGPGDLQHVKKLNVSDFPTFHSALQAYLEGVDCGQCTGGSISAAGPVNRDEVVLTNAPWRIAASDVASVLGDRPVMLFNDLEAVALALPHLTSDDVRKLGGPPPDLDAKATRLAVNVGTGLGAATAVPIGGAWLCVPSEAGHISYAATTADEEKLLGSIGSVEDLLSGRGIRRLHKELSGTVEEDHSVPEGAAIFREAGIDTVSAEALEIFTRVLARVSGDLVLATASWGGVFFCGSVARAWSDVADIGAFRATFESKGAMTARMGNVGTSLILLPEPALYGLTFATGRRP</sequence>
<dbReference type="EC" id="2.7.1.2" evidence="4"/>
<dbReference type="InterPro" id="IPR043129">
    <property type="entry name" value="ATPase_NBD"/>
</dbReference>
<dbReference type="KEGG" id="fiy:BN1229_v1_0391"/>
<evidence type="ECO:0000313" key="5">
    <source>
        <dbReference type="Proteomes" id="UP000033187"/>
    </source>
</evidence>
<dbReference type="Pfam" id="PF02685">
    <property type="entry name" value="Glucokinase"/>
    <property type="match status" value="1"/>
</dbReference>
<dbReference type="Gene3D" id="3.30.420.40">
    <property type="match status" value="1"/>
</dbReference>
<keyword evidence="1 4" id="KW-0808">Transferase</keyword>